<dbReference type="OrthoDB" id="45007at2759"/>
<dbReference type="Proteomes" id="UP000663828">
    <property type="component" value="Unassembled WGS sequence"/>
</dbReference>
<dbReference type="GO" id="GO:0003993">
    <property type="term" value="F:acid phosphatase activity"/>
    <property type="evidence" value="ECO:0007669"/>
    <property type="project" value="InterPro"/>
</dbReference>
<keyword evidence="4" id="KW-1185">Reference proteome</keyword>
<dbReference type="PANTHER" id="PTHR22953">
    <property type="entry name" value="ACID PHOSPHATASE RELATED"/>
    <property type="match status" value="1"/>
</dbReference>
<evidence type="ECO:0000313" key="3">
    <source>
        <dbReference type="EMBL" id="CAF1525498.1"/>
    </source>
</evidence>
<evidence type="ECO:0000313" key="2">
    <source>
        <dbReference type="EMBL" id="CAF1517012.1"/>
    </source>
</evidence>
<dbReference type="EMBL" id="CAJNOR010004627">
    <property type="protein sequence ID" value="CAF1517012.1"/>
    <property type="molecule type" value="Genomic_DNA"/>
</dbReference>
<reference evidence="2" key="1">
    <citation type="submission" date="2021-02" db="EMBL/GenBank/DDBJ databases">
        <authorList>
            <person name="Nowell W R."/>
        </authorList>
    </citation>
    <scope>NUCLEOTIDE SEQUENCE</scope>
</reference>
<dbReference type="Proteomes" id="UP000663852">
    <property type="component" value="Unassembled WGS sequence"/>
</dbReference>
<accession>A0A815UAV2</accession>
<dbReference type="InterPro" id="IPR039331">
    <property type="entry name" value="PAPs-like"/>
</dbReference>
<dbReference type="PANTHER" id="PTHR22953:SF153">
    <property type="entry name" value="PURPLE ACID PHOSPHATASE"/>
    <property type="match status" value="1"/>
</dbReference>
<comment type="caution">
    <text evidence="2">The sequence shown here is derived from an EMBL/GenBank/DDBJ whole genome shotgun (WGS) entry which is preliminary data.</text>
</comment>
<organism evidence="2 4">
    <name type="scientific">Adineta ricciae</name>
    <name type="common">Rotifer</name>
    <dbReference type="NCBI Taxonomy" id="249248"/>
    <lineage>
        <taxon>Eukaryota</taxon>
        <taxon>Metazoa</taxon>
        <taxon>Spiralia</taxon>
        <taxon>Gnathifera</taxon>
        <taxon>Rotifera</taxon>
        <taxon>Eurotatoria</taxon>
        <taxon>Bdelloidea</taxon>
        <taxon>Adinetida</taxon>
        <taxon>Adinetidae</taxon>
        <taxon>Adineta</taxon>
    </lineage>
</organism>
<protein>
    <submittedName>
        <fullName evidence="2">Uncharacterized protein</fullName>
    </submittedName>
</protein>
<name>A0A815UAV2_ADIRI</name>
<sequence>MEFIDQVFIFPVYVFHASADVPCFLPRPSDLARVEFSEENESIVSWKSHIIWNFSHFPFDHDNNILTSSTIDYNTSFTFTDAEDSSSYGAPLVNSWFYNCVLCGRPSTRYYYLQSKTYSFEELPRVGTINPINITIIGDLGNDEEINHNDNCDSCQKAFAEVFYNFNVDFYFCGHVYWSECRHLFNGEGANTLNATRKTTTSANIIPDTYDYTR</sequence>
<evidence type="ECO:0000256" key="1">
    <source>
        <dbReference type="ARBA" id="ARBA00022729"/>
    </source>
</evidence>
<gene>
    <name evidence="3" type="ORF">EDS130_LOCUS44171</name>
    <name evidence="2" type="ORF">XAT740_LOCUS40560</name>
</gene>
<evidence type="ECO:0000313" key="4">
    <source>
        <dbReference type="Proteomes" id="UP000663828"/>
    </source>
</evidence>
<proteinExistence type="predicted"/>
<dbReference type="AlphaFoldDB" id="A0A815UAV2"/>
<dbReference type="EMBL" id="CAJNOJ010000815">
    <property type="protein sequence ID" value="CAF1525498.1"/>
    <property type="molecule type" value="Genomic_DNA"/>
</dbReference>
<keyword evidence="1" id="KW-0732">Signal</keyword>